<dbReference type="CDD" id="cd08054">
    <property type="entry name" value="gp6"/>
    <property type="match status" value="1"/>
</dbReference>
<dbReference type="RefSeq" id="WP_091524608.1">
    <property type="nucleotide sequence ID" value="NZ_FOVI01000018.1"/>
</dbReference>
<dbReference type="STRING" id="913024.SAMN05421741_11827"/>
<proteinExistence type="predicted"/>
<protein>
    <submittedName>
        <fullName evidence="1">Uncharacterized phage protein (Possible DNA packaging)</fullName>
    </submittedName>
</protein>
<dbReference type="Proteomes" id="UP000199036">
    <property type="component" value="Unassembled WGS sequence"/>
</dbReference>
<dbReference type="InterPro" id="IPR006450">
    <property type="entry name" value="Phage_HK97_gp6-like"/>
</dbReference>
<name>A0A1I5E036_9FLAO</name>
<sequence>MQEEIIKEETGDVVALDLVKKHLRIEPDYTDDDELIKVYIESAIDQVVNFTERPLALQRTVYTANKFEDFVFERKALNDEIEKIAYQETAEGEVTELPDTSYSVTQQGSEFFKVAFKEKPATVSVKIFIKQGYDNGTLPKVIKQAIFLLVTDAYERRENNAAVINSKAKNLLQPYRKWRV</sequence>
<dbReference type="InterPro" id="IPR021146">
    <property type="entry name" value="Phage_gp6-like_head-tail"/>
</dbReference>
<dbReference type="Pfam" id="PF05135">
    <property type="entry name" value="Phage_connect_1"/>
    <property type="match status" value="1"/>
</dbReference>
<keyword evidence="2" id="KW-1185">Reference proteome</keyword>
<dbReference type="OrthoDB" id="8452228at2"/>
<reference evidence="2" key="1">
    <citation type="submission" date="2016-10" db="EMBL/GenBank/DDBJ databases">
        <authorList>
            <person name="Varghese N."/>
            <person name="Submissions S."/>
        </authorList>
    </citation>
    <scope>NUCLEOTIDE SEQUENCE [LARGE SCALE GENOMIC DNA]</scope>
    <source>
        <strain evidence="2">DS-12</strain>
    </source>
</reference>
<accession>A0A1I5E036</accession>
<dbReference type="Gene3D" id="1.10.3230.30">
    <property type="entry name" value="Phage gp6-like head-tail connector protein"/>
    <property type="match status" value="1"/>
</dbReference>
<evidence type="ECO:0000313" key="2">
    <source>
        <dbReference type="Proteomes" id="UP000199036"/>
    </source>
</evidence>
<dbReference type="AlphaFoldDB" id="A0A1I5E036"/>
<gene>
    <name evidence="1" type="ORF">SAMN05421741_11827</name>
</gene>
<organism evidence="1 2">
    <name type="scientific">Paenimyroides ummariense</name>
    <dbReference type="NCBI Taxonomy" id="913024"/>
    <lineage>
        <taxon>Bacteria</taxon>
        <taxon>Pseudomonadati</taxon>
        <taxon>Bacteroidota</taxon>
        <taxon>Flavobacteriia</taxon>
        <taxon>Flavobacteriales</taxon>
        <taxon>Flavobacteriaceae</taxon>
        <taxon>Paenimyroides</taxon>
    </lineage>
</organism>
<dbReference type="NCBIfam" id="TIGR01560">
    <property type="entry name" value="put_DNA_pack"/>
    <property type="match status" value="1"/>
</dbReference>
<dbReference type="EMBL" id="FOVI01000018">
    <property type="protein sequence ID" value="SFO04858.1"/>
    <property type="molecule type" value="Genomic_DNA"/>
</dbReference>
<evidence type="ECO:0000313" key="1">
    <source>
        <dbReference type="EMBL" id="SFO04858.1"/>
    </source>
</evidence>